<dbReference type="AlphaFoldDB" id="A0AA38HID4"/>
<dbReference type="Gene3D" id="1.10.390.10">
    <property type="entry name" value="Neutral Protease Domain 2"/>
    <property type="match status" value="1"/>
</dbReference>
<keyword evidence="4" id="KW-0325">Glycoprotein</keyword>
<dbReference type="InterPro" id="IPR045357">
    <property type="entry name" value="Aminopeptidase_N-like_N"/>
</dbReference>
<keyword evidence="10" id="KW-0449">Lipoprotein</keyword>
<dbReference type="FunFam" id="1.25.50.20:FF:000002">
    <property type="entry name" value="Aminopeptidase"/>
    <property type="match status" value="1"/>
</dbReference>
<dbReference type="InterPro" id="IPR027268">
    <property type="entry name" value="Peptidase_M4/M1_CTD_sf"/>
</dbReference>
<evidence type="ECO:0000256" key="4">
    <source>
        <dbReference type="ARBA" id="ARBA00022622"/>
    </source>
</evidence>
<evidence type="ECO:0000256" key="8">
    <source>
        <dbReference type="ARBA" id="ARBA00022833"/>
    </source>
</evidence>
<evidence type="ECO:0000256" key="3">
    <source>
        <dbReference type="ARBA" id="ARBA00022438"/>
    </source>
</evidence>
<dbReference type="SUPFAM" id="SSF55486">
    <property type="entry name" value="Metalloproteases ('zincins'), catalytic domain"/>
    <property type="match status" value="1"/>
</dbReference>
<dbReference type="SUPFAM" id="SSF63737">
    <property type="entry name" value="Leukotriene A4 hydrolase N-terminal domain"/>
    <property type="match status" value="1"/>
</dbReference>
<dbReference type="PRINTS" id="PR00756">
    <property type="entry name" value="ALADIPTASE"/>
</dbReference>
<dbReference type="GO" id="GO:0005886">
    <property type="term" value="C:plasma membrane"/>
    <property type="evidence" value="ECO:0007669"/>
    <property type="project" value="UniProtKB-SubCell"/>
</dbReference>
<dbReference type="EC" id="3.4.11.-" evidence="14"/>
<evidence type="ECO:0000256" key="11">
    <source>
        <dbReference type="PIRSR" id="PIRSR634016-1"/>
    </source>
</evidence>
<dbReference type="GO" id="GO:0042277">
    <property type="term" value="F:peptide binding"/>
    <property type="evidence" value="ECO:0007669"/>
    <property type="project" value="TreeGrafter"/>
</dbReference>
<dbReference type="FunFam" id="2.60.40.1730:FF:000002">
    <property type="entry name" value="Aminopeptidase"/>
    <property type="match status" value="1"/>
</dbReference>
<accession>A0AA38HID4</accession>
<dbReference type="FunFam" id="1.10.390.10:FF:000001">
    <property type="entry name" value="Aminopeptidase"/>
    <property type="match status" value="1"/>
</dbReference>
<keyword evidence="19" id="KW-1185">Reference proteome</keyword>
<dbReference type="Gene3D" id="2.60.40.1910">
    <property type="match status" value="1"/>
</dbReference>
<evidence type="ECO:0000259" key="15">
    <source>
        <dbReference type="Pfam" id="PF01433"/>
    </source>
</evidence>
<organism evidence="18 19">
    <name type="scientific">Zophobas morio</name>
    <dbReference type="NCBI Taxonomy" id="2755281"/>
    <lineage>
        <taxon>Eukaryota</taxon>
        <taxon>Metazoa</taxon>
        <taxon>Ecdysozoa</taxon>
        <taxon>Arthropoda</taxon>
        <taxon>Hexapoda</taxon>
        <taxon>Insecta</taxon>
        <taxon>Pterygota</taxon>
        <taxon>Neoptera</taxon>
        <taxon>Endopterygota</taxon>
        <taxon>Coleoptera</taxon>
        <taxon>Polyphaga</taxon>
        <taxon>Cucujiformia</taxon>
        <taxon>Tenebrionidae</taxon>
        <taxon>Zophobas</taxon>
    </lineage>
</organism>
<keyword evidence="7 14" id="KW-0378">Hydrolase</keyword>
<dbReference type="InterPro" id="IPR042097">
    <property type="entry name" value="Aminopeptidase_N-like_N_sf"/>
</dbReference>
<evidence type="ECO:0000313" key="19">
    <source>
        <dbReference type="Proteomes" id="UP001168821"/>
    </source>
</evidence>
<dbReference type="InterPro" id="IPR034016">
    <property type="entry name" value="M1_APN-typ"/>
</dbReference>
<keyword evidence="8 12" id="KW-0862">Zinc</keyword>
<dbReference type="GO" id="GO:0008270">
    <property type="term" value="F:zinc ion binding"/>
    <property type="evidence" value="ECO:0007669"/>
    <property type="project" value="UniProtKB-UniRule"/>
</dbReference>
<dbReference type="GO" id="GO:0098552">
    <property type="term" value="C:side of membrane"/>
    <property type="evidence" value="ECO:0007669"/>
    <property type="project" value="UniProtKB-KW"/>
</dbReference>
<evidence type="ECO:0000256" key="1">
    <source>
        <dbReference type="ARBA" id="ARBA00004609"/>
    </source>
</evidence>
<dbReference type="Pfam" id="PF01433">
    <property type="entry name" value="Peptidase_M1"/>
    <property type="match status" value="1"/>
</dbReference>
<dbReference type="GO" id="GO:0006508">
    <property type="term" value="P:proteolysis"/>
    <property type="evidence" value="ECO:0007669"/>
    <property type="project" value="UniProtKB-KW"/>
</dbReference>
<feature type="binding site" evidence="12">
    <location>
        <position position="316"/>
    </location>
    <ligand>
        <name>Zn(2+)</name>
        <dbReference type="ChEBI" id="CHEBI:29105"/>
        <note>catalytic</note>
    </ligand>
</feature>
<comment type="cofactor">
    <cofactor evidence="12 14">
        <name>Zn(2+)</name>
        <dbReference type="ChEBI" id="CHEBI:29105"/>
    </cofactor>
    <text evidence="12 14">Binds 1 zinc ion per subunit.</text>
</comment>
<evidence type="ECO:0000313" key="18">
    <source>
        <dbReference type="EMBL" id="KAJ3616834.1"/>
    </source>
</evidence>
<evidence type="ECO:0000256" key="2">
    <source>
        <dbReference type="ARBA" id="ARBA00010136"/>
    </source>
</evidence>
<dbReference type="Proteomes" id="UP001168821">
    <property type="component" value="Unassembled WGS sequence"/>
</dbReference>
<dbReference type="GO" id="GO:0070006">
    <property type="term" value="F:metalloaminopeptidase activity"/>
    <property type="evidence" value="ECO:0007669"/>
    <property type="project" value="TreeGrafter"/>
</dbReference>
<evidence type="ECO:0000256" key="9">
    <source>
        <dbReference type="ARBA" id="ARBA00023049"/>
    </source>
</evidence>
<keyword evidence="5 14" id="KW-0645">Protease</keyword>
<feature type="binding site" evidence="12">
    <location>
        <position position="335"/>
    </location>
    <ligand>
        <name>Zn(2+)</name>
        <dbReference type="ChEBI" id="CHEBI:29105"/>
        <note>catalytic</note>
    </ligand>
</feature>
<dbReference type="Gene3D" id="1.25.50.20">
    <property type="match status" value="1"/>
</dbReference>
<evidence type="ECO:0000256" key="14">
    <source>
        <dbReference type="RuleBase" id="RU364040"/>
    </source>
</evidence>
<dbReference type="InterPro" id="IPR001930">
    <property type="entry name" value="Peptidase_M1"/>
</dbReference>
<feature type="domain" description="ERAP1-like C-terminal" evidence="16">
    <location>
        <begin position="533"/>
        <end position="846"/>
    </location>
</feature>
<comment type="similarity">
    <text evidence="2 14">Belongs to the peptidase M1 family.</text>
</comment>
<dbReference type="Pfam" id="PF11838">
    <property type="entry name" value="ERAP1_C"/>
    <property type="match status" value="1"/>
</dbReference>
<feature type="binding site" evidence="12">
    <location>
        <position position="312"/>
    </location>
    <ligand>
        <name>Zn(2+)</name>
        <dbReference type="ChEBI" id="CHEBI:29105"/>
        <note>catalytic</note>
    </ligand>
</feature>
<dbReference type="CDD" id="cd09601">
    <property type="entry name" value="M1_APN-Q_like"/>
    <property type="match status" value="1"/>
</dbReference>
<evidence type="ECO:0000256" key="5">
    <source>
        <dbReference type="ARBA" id="ARBA00022670"/>
    </source>
</evidence>
<keyword evidence="9 14" id="KW-0482">Metalloprotease</keyword>
<keyword evidence="4" id="KW-0472">Membrane</keyword>
<feature type="active site" description="Proton acceptor" evidence="11">
    <location>
        <position position="313"/>
    </location>
</feature>
<evidence type="ECO:0000256" key="13">
    <source>
        <dbReference type="PIRSR" id="PIRSR634016-4"/>
    </source>
</evidence>
<comment type="subcellular location">
    <subcellularLocation>
        <location evidence="1">Cell membrane</location>
        <topology evidence="1">Lipid-anchor</topology>
        <topology evidence="1">GPI-anchor</topology>
    </subcellularLocation>
</comment>
<dbReference type="EMBL" id="JALNTZ010002795">
    <property type="protein sequence ID" value="KAJ3616834.1"/>
    <property type="molecule type" value="Genomic_DNA"/>
</dbReference>
<name>A0AA38HID4_9CUCU</name>
<protein>
    <recommendedName>
        <fullName evidence="14">Aminopeptidase</fullName>
        <ecNumber evidence="14">3.4.11.-</ecNumber>
    </recommendedName>
</protein>
<keyword evidence="4" id="KW-0336">GPI-anchor</keyword>
<evidence type="ECO:0000256" key="6">
    <source>
        <dbReference type="ARBA" id="ARBA00022723"/>
    </source>
</evidence>
<dbReference type="GO" id="GO:0005737">
    <property type="term" value="C:cytoplasm"/>
    <property type="evidence" value="ECO:0007669"/>
    <property type="project" value="TreeGrafter"/>
</dbReference>
<keyword evidence="3 14" id="KW-0031">Aminopeptidase</keyword>
<evidence type="ECO:0000256" key="12">
    <source>
        <dbReference type="PIRSR" id="PIRSR634016-3"/>
    </source>
</evidence>
<evidence type="ECO:0000256" key="10">
    <source>
        <dbReference type="ARBA" id="ARBA00023288"/>
    </source>
</evidence>
<dbReference type="InterPro" id="IPR024571">
    <property type="entry name" value="ERAP1-like_C_dom"/>
</dbReference>
<evidence type="ECO:0000259" key="16">
    <source>
        <dbReference type="Pfam" id="PF11838"/>
    </source>
</evidence>
<keyword evidence="6 12" id="KW-0479">Metal-binding</keyword>
<feature type="domain" description="Aminopeptidase N-like N-terminal" evidence="17">
    <location>
        <begin position="24"/>
        <end position="205"/>
    </location>
</feature>
<evidence type="ECO:0000256" key="7">
    <source>
        <dbReference type="ARBA" id="ARBA00022801"/>
    </source>
</evidence>
<evidence type="ECO:0000259" key="17">
    <source>
        <dbReference type="Pfam" id="PF17900"/>
    </source>
</evidence>
<dbReference type="InterPro" id="IPR050344">
    <property type="entry name" value="Peptidase_M1_aminopeptidases"/>
</dbReference>
<dbReference type="PANTHER" id="PTHR11533">
    <property type="entry name" value="PROTEASE M1 ZINC METALLOPROTEASE"/>
    <property type="match status" value="1"/>
</dbReference>
<feature type="site" description="Transition state stabilizer" evidence="13">
    <location>
        <position position="398"/>
    </location>
</feature>
<dbReference type="GO" id="GO:0043171">
    <property type="term" value="P:peptide catabolic process"/>
    <property type="evidence" value="ECO:0007669"/>
    <property type="project" value="TreeGrafter"/>
</dbReference>
<comment type="caution">
    <text evidence="18">The sequence shown here is derived from an EMBL/GenBank/DDBJ whole genome shotgun (WGS) entry which is preliminary data.</text>
</comment>
<dbReference type="PANTHER" id="PTHR11533:SF174">
    <property type="entry name" value="PUROMYCIN-SENSITIVE AMINOPEPTIDASE-RELATED"/>
    <property type="match status" value="1"/>
</dbReference>
<feature type="domain" description="Peptidase M1 membrane alanine aminopeptidase" evidence="15">
    <location>
        <begin position="240"/>
        <end position="457"/>
    </location>
</feature>
<reference evidence="18" key="1">
    <citation type="journal article" date="2023" name="G3 (Bethesda)">
        <title>Whole genome assemblies of Zophobas morio and Tenebrio molitor.</title>
        <authorList>
            <person name="Kaur S."/>
            <person name="Stinson S.A."/>
            <person name="diCenzo G.C."/>
        </authorList>
    </citation>
    <scope>NUCLEOTIDE SEQUENCE</scope>
    <source>
        <strain evidence="18">QUZm001</strain>
    </source>
</reference>
<dbReference type="InterPro" id="IPR014782">
    <property type="entry name" value="Peptidase_M1_dom"/>
</dbReference>
<gene>
    <name evidence="18" type="ORF">Zmor_009002</name>
</gene>
<dbReference type="Gene3D" id="2.60.40.1730">
    <property type="entry name" value="tricorn interacting facor f3 domain"/>
    <property type="match status" value="1"/>
</dbReference>
<dbReference type="GO" id="GO:0005615">
    <property type="term" value="C:extracellular space"/>
    <property type="evidence" value="ECO:0007669"/>
    <property type="project" value="TreeGrafter"/>
</dbReference>
<dbReference type="Pfam" id="PF17900">
    <property type="entry name" value="Peptidase_M1_N"/>
    <property type="match status" value="1"/>
</dbReference>
<proteinExistence type="inferred from homology"/>
<sequence length="867" mass="99147">MAELRKIQVADTQPFRQLLPNLVKPISYDITIKPDFDQFTFLGTSSIEIKVFENTQEIILHAVDLEILECTLKSGKDSFDKSRLNYNKDDETVTLYFKEKITVGKYQLDLSFNGQLNDKMVGFYRSKYEKNGEYKFCGVTQFEPTDARRAFPCFDEPSLKATFVIRLDIPVSLIGLSNMPVDFSETRGDTQLITYKPTPIMSTYLIAFVIGEYDFVESKTERGVTVRVFTEVGKSKKGKFALACACKILDFYTDYFDLGYPLEKVDMIAISDFSAGAMENWGLITYRETALLIDEATSSLASKQRVAYVVAHELAHQWFGNLVTMAWWNDLWLNEGFATWVGNLAVDFLYKEWDAWPQFVQEYTSSALQLDSLRSSHPIEVEVRRSSEVNEIFDAISYCKGASVIRMLAAHLGMDVFREGLRGYLKKHQYGNAATKDLWCSLSEASNKDIVEFTYKWTKETGYPVIMVTRTAKDTLSVTQKRFLATGEALKEEKAWQVPLSVTGDGTNTVFRKVLSTFEDTLRLPEDLAKSTWLKLNVGFNGFYRVKYSDELFSALSDALITQVLPTVDRLGIANDAFALSRAGYIRTDKVLSLIEYFKEEKEYTVWVDITENLRQVQVLYEEHEAKEKLQTYMRQLYSPIAHEVGWEPEENEHPLRSLLRSVVISALGLNGDAAIIDVARDRFAKYLEDPASLIPDLRSAVFSIVVANGGKHEFDSVRSIFYNADMHEERMRALSALGRTEIPQLVDELLKMGHSEAVRPSDLCYVYGSLSSNGVARPLAWKYMKEHFPALKQQFGNGQFLLCRMIEVATKNFASKEKAQEIREFFTVHPTESALRTIENSIERVMSNAAWLERDRQHVFEYLRKR</sequence>